<dbReference type="Gene3D" id="3.40.50.1760">
    <property type="entry name" value="Glutathione synthase, substrate-binding domain superfamily, eukaryotic"/>
    <property type="match status" value="1"/>
</dbReference>
<dbReference type="InterPro" id="IPR004887">
    <property type="entry name" value="GSH_synth_subst-bd"/>
</dbReference>
<dbReference type="InterPro" id="IPR014709">
    <property type="entry name" value="Glutathione_synthase_C_euk"/>
</dbReference>
<dbReference type="InterPro" id="IPR005615">
    <property type="entry name" value="Glutathione_synthase"/>
</dbReference>
<dbReference type="WBParaSite" id="GPLIN_001166600">
    <property type="protein sequence ID" value="GPLIN_001166600"/>
    <property type="gene ID" value="GPLIN_001166600"/>
</dbReference>
<evidence type="ECO:0000256" key="15">
    <source>
        <dbReference type="SAM" id="SignalP"/>
    </source>
</evidence>
<protein>
    <recommendedName>
        <fullName evidence="4 12">Glutathione synthetase</fullName>
        <shortName evidence="12">GSH-S</shortName>
        <ecNumber evidence="3 12">6.3.2.3</ecNumber>
    </recommendedName>
</protein>
<keyword evidence="9 12" id="KW-0067">ATP-binding</keyword>
<evidence type="ECO:0000256" key="4">
    <source>
        <dbReference type="ARBA" id="ARBA00020821"/>
    </source>
</evidence>
<keyword evidence="6 12" id="KW-0317">Glutathione biosynthesis</keyword>
<dbReference type="SUPFAM" id="SSF56059">
    <property type="entry name" value="Glutathione synthetase ATP-binding domain-like"/>
    <property type="match status" value="2"/>
</dbReference>
<proteinExistence type="inferred from homology"/>
<name>A0A183CFL1_GLOPA</name>
<accession>A0A183CFL1</accession>
<dbReference type="Proteomes" id="UP000050741">
    <property type="component" value="Unassembled WGS sequence"/>
</dbReference>
<comment type="similarity">
    <text evidence="2 12">Belongs to the eukaryotic GSH synthase family.</text>
</comment>
<dbReference type="UniPathway" id="UPA00142">
    <property type="reaction ID" value="UER00210"/>
</dbReference>
<dbReference type="InterPro" id="IPR014042">
    <property type="entry name" value="Glutathione_synthase_a-hlx"/>
</dbReference>
<dbReference type="GO" id="GO:0005524">
    <property type="term" value="F:ATP binding"/>
    <property type="evidence" value="ECO:0007669"/>
    <property type="project" value="UniProtKB-UniRule"/>
</dbReference>
<comment type="cofactor">
    <cofactor evidence="12 14">
        <name>Mg(2+)</name>
        <dbReference type="ChEBI" id="CHEBI:18420"/>
    </cofactor>
    <text evidence="12 14">Binds 1 Mg(2+) ion per subunit.</text>
</comment>
<evidence type="ECO:0000256" key="5">
    <source>
        <dbReference type="ARBA" id="ARBA00022598"/>
    </source>
</evidence>
<dbReference type="GO" id="GO:0004363">
    <property type="term" value="F:glutathione synthase activity"/>
    <property type="evidence" value="ECO:0007669"/>
    <property type="project" value="UniProtKB-UniRule"/>
</dbReference>
<evidence type="ECO:0000256" key="2">
    <source>
        <dbReference type="ARBA" id="ARBA00010385"/>
    </source>
</evidence>
<dbReference type="Gene3D" id="3.30.1490.80">
    <property type="match status" value="2"/>
</dbReference>
<dbReference type="InterPro" id="IPR037013">
    <property type="entry name" value="GSH-S_sub-bd_sf"/>
</dbReference>
<feature type="chain" id="PRO_5008147551" description="Glutathione synthetase" evidence="15">
    <location>
        <begin position="27"/>
        <end position="567"/>
    </location>
</feature>
<evidence type="ECO:0000256" key="13">
    <source>
        <dbReference type="PIRSR" id="PIRSR001558-1"/>
    </source>
</evidence>
<keyword evidence="5 12" id="KW-0436">Ligase</keyword>
<keyword evidence="17" id="KW-1185">Reference proteome</keyword>
<evidence type="ECO:0000256" key="14">
    <source>
        <dbReference type="PIRSR" id="PIRSR001558-2"/>
    </source>
</evidence>
<reference evidence="17" key="1">
    <citation type="submission" date="2014-05" db="EMBL/GenBank/DDBJ databases">
        <title>The genome and life-stage specific transcriptomes of Globodera pallida elucidate key aspects of plant parasitism by a cyst nematode.</title>
        <authorList>
            <person name="Cotton J.A."/>
            <person name="Lilley C.J."/>
            <person name="Jones L.M."/>
            <person name="Kikuchi T."/>
            <person name="Reid A.J."/>
            <person name="Thorpe P."/>
            <person name="Tsai I.J."/>
            <person name="Beasley H."/>
            <person name="Blok V."/>
            <person name="Cock P.J.A."/>
            <person name="Van den Akker S.E."/>
            <person name="Holroyd N."/>
            <person name="Hunt M."/>
            <person name="Mantelin S."/>
            <person name="Naghra H."/>
            <person name="Pain A."/>
            <person name="Palomares-Rius J.E."/>
            <person name="Zarowiecki M."/>
            <person name="Berriman M."/>
            <person name="Jones J.T."/>
            <person name="Urwin P.E."/>
        </authorList>
    </citation>
    <scope>NUCLEOTIDE SEQUENCE [LARGE SCALE GENOMIC DNA]</scope>
    <source>
        <strain evidence="17">Lindley</strain>
    </source>
</reference>
<dbReference type="PANTHER" id="PTHR11130">
    <property type="entry name" value="GLUTATHIONE SYNTHETASE"/>
    <property type="match status" value="1"/>
</dbReference>
<evidence type="ECO:0000256" key="1">
    <source>
        <dbReference type="ARBA" id="ARBA00004965"/>
    </source>
</evidence>
<keyword evidence="7 12" id="KW-0479">Metal-binding</keyword>
<evidence type="ECO:0000256" key="6">
    <source>
        <dbReference type="ARBA" id="ARBA00022684"/>
    </source>
</evidence>
<evidence type="ECO:0000256" key="10">
    <source>
        <dbReference type="ARBA" id="ARBA00022842"/>
    </source>
</evidence>
<evidence type="ECO:0000256" key="12">
    <source>
        <dbReference type="PIRNR" id="PIRNR001558"/>
    </source>
</evidence>
<dbReference type="GO" id="GO:0000287">
    <property type="term" value="F:magnesium ion binding"/>
    <property type="evidence" value="ECO:0007669"/>
    <property type="project" value="UniProtKB-UniRule"/>
</dbReference>
<dbReference type="AlphaFoldDB" id="A0A183CFL1"/>
<keyword evidence="15" id="KW-0732">Signal</keyword>
<evidence type="ECO:0000256" key="8">
    <source>
        <dbReference type="ARBA" id="ARBA00022741"/>
    </source>
</evidence>
<feature type="domain" description="Glutathione synthase substrate-binding" evidence="16">
    <location>
        <begin position="292"/>
        <end position="387"/>
    </location>
</feature>
<dbReference type="Pfam" id="PF03917">
    <property type="entry name" value="GSH_synth_ATP"/>
    <property type="match status" value="2"/>
</dbReference>
<feature type="binding site" evidence="13">
    <location>
        <position position="516"/>
    </location>
    <ligand>
        <name>ATP</name>
        <dbReference type="ChEBI" id="CHEBI:30616"/>
    </ligand>
</feature>
<organism evidence="17 18">
    <name type="scientific">Globodera pallida</name>
    <name type="common">Potato cyst nematode worm</name>
    <name type="synonym">Heterodera pallida</name>
    <dbReference type="NCBI Taxonomy" id="36090"/>
    <lineage>
        <taxon>Eukaryota</taxon>
        <taxon>Metazoa</taxon>
        <taxon>Ecdysozoa</taxon>
        <taxon>Nematoda</taxon>
        <taxon>Chromadorea</taxon>
        <taxon>Rhabditida</taxon>
        <taxon>Tylenchina</taxon>
        <taxon>Tylenchomorpha</taxon>
        <taxon>Tylenchoidea</taxon>
        <taxon>Heteroderidae</taxon>
        <taxon>Heteroderinae</taxon>
        <taxon>Globodera</taxon>
    </lineage>
</organism>
<keyword evidence="8 12" id="KW-0547">Nucleotide-binding</keyword>
<dbReference type="InterPro" id="IPR016185">
    <property type="entry name" value="PreATP-grasp_dom_sf"/>
</dbReference>
<evidence type="ECO:0000313" key="18">
    <source>
        <dbReference type="WBParaSite" id="GPLIN_001166600"/>
    </source>
</evidence>
<dbReference type="Gene3D" id="1.10.1080.10">
    <property type="entry name" value="Glutathione Synthetase, Chain A, domain 3"/>
    <property type="match status" value="1"/>
</dbReference>
<dbReference type="EC" id="6.3.2.3" evidence="3 12"/>
<dbReference type="PANTHER" id="PTHR11130:SF0">
    <property type="entry name" value="GLUTATHIONE SYNTHETASE"/>
    <property type="match status" value="1"/>
</dbReference>
<evidence type="ECO:0000256" key="11">
    <source>
        <dbReference type="ARBA" id="ARBA00048871"/>
    </source>
</evidence>
<dbReference type="GO" id="GO:0005829">
    <property type="term" value="C:cytosol"/>
    <property type="evidence" value="ECO:0007669"/>
    <property type="project" value="TreeGrafter"/>
</dbReference>
<sequence>MLSNLLNLAICVEFFVLFAAKFLTNGSPTEIDHKSETLDVNIEAMVEDAINWAHIHGLVIRTKEMNLKNDIAMFLPFALFPTPFPREKFDEARAVQTAMQLLYFRVASDFEFLREHIQSVAASEDCIRRLLEISQIVHDEGIKQPLTVVVMRSAMQLLYFRVASDFEFLREHIQSVAASEDCIRRLLEISQIVHDEGIKQPLTVVVMRSDYMCDVEKNEHTGEPVYGLKQIEVNIGQIGGFFNAPCITNLHRRTMAHAGLDTSNVFMPINEPDAMVVDALIMAWKAFGDKDAIVLIVANKLYQTFQNYKMNYLLEKVSKNKIKIVQMPVAEVGEIMTLDDDFSLRFGTQKVAVAFYRSQTGLNDSKRFAGQLMIERSTAIKIPSATQILSAQKKIQQVLALPGMVERFFPSSNEADTVATIRKTFAGLWGLDNPEDEATKSIIQNAIDHPDKYVLKPCREGGGNNFFSEKIPEKLRKFSRAELGAHILMQKVTPFAAPNILVRPLQDVQFENVVSELGIFGFLLGNVHTKSVQHNVQRGHYTRSKSQEAQEGGIYGGEGVVDSPLLF</sequence>
<dbReference type="Gene3D" id="3.30.470.20">
    <property type="entry name" value="ATP-grasp fold, B domain"/>
    <property type="match status" value="1"/>
</dbReference>
<comment type="catalytic activity">
    <reaction evidence="11">
        <text>gamma-L-glutamyl-L-cysteine + glycine + ATP = glutathione + ADP + phosphate + H(+)</text>
        <dbReference type="Rhea" id="RHEA:13557"/>
        <dbReference type="ChEBI" id="CHEBI:15378"/>
        <dbReference type="ChEBI" id="CHEBI:30616"/>
        <dbReference type="ChEBI" id="CHEBI:43474"/>
        <dbReference type="ChEBI" id="CHEBI:57305"/>
        <dbReference type="ChEBI" id="CHEBI:57925"/>
        <dbReference type="ChEBI" id="CHEBI:58173"/>
        <dbReference type="ChEBI" id="CHEBI:456216"/>
        <dbReference type="EC" id="6.3.2.3"/>
    </reaction>
    <physiologicalReaction direction="left-to-right" evidence="11">
        <dbReference type="Rhea" id="RHEA:13558"/>
    </physiologicalReaction>
</comment>
<reference evidence="18" key="2">
    <citation type="submission" date="2016-06" db="UniProtKB">
        <authorList>
            <consortium name="WormBaseParasite"/>
        </authorList>
    </citation>
    <scope>IDENTIFICATION</scope>
</reference>
<feature type="binding site" evidence="13">
    <location>
        <position position="543"/>
    </location>
    <ligand>
        <name>substrate</name>
    </ligand>
</feature>
<evidence type="ECO:0000259" key="16">
    <source>
        <dbReference type="Pfam" id="PF03199"/>
    </source>
</evidence>
<evidence type="ECO:0000256" key="9">
    <source>
        <dbReference type="ARBA" id="ARBA00022840"/>
    </source>
</evidence>
<feature type="signal peptide" evidence="15">
    <location>
        <begin position="1"/>
        <end position="26"/>
    </location>
</feature>
<keyword evidence="10 12" id="KW-0460">Magnesium</keyword>
<feature type="binding site" evidence="14">
    <location>
        <position position="460"/>
    </location>
    <ligand>
        <name>Mg(2+)</name>
        <dbReference type="ChEBI" id="CHEBI:18420"/>
    </ligand>
</feature>
<evidence type="ECO:0000256" key="7">
    <source>
        <dbReference type="ARBA" id="ARBA00022723"/>
    </source>
</evidence>
<dbReference type="PIRSF" id="PIRSF001558">
    <property type="entry name" value="GSHase"/>
    <property type="match status" value="1"/>
</dbReference>
<dbReference type="Pfam" id="PF03199">
    <property type="entry name" value="GSH_synthase"/>
    <property type="match status" value="1"/>
</dbReference>
<dbReference type="GO" id="GO:0043295">
    <property type="term" value="F:glutathione binding"/>
    <property type="evidence" value="ECO:0007669"/>
    <property type="project" value="UniProtKB-UniRule"/>
</dbReference>
<evidence type="ECO:0000313" key="17">
    <source>
        <dbReference type="Proteomes" id="UP000050741"/>
    </source>
</evidence>
<dbReference type="Gene3D" id="3.30.1490.50">
    <property type="match status" value="1"/>
</dbReference>
<dbReference type="InterPro" id="IPR014049">
    <property type="entry name" value="Glutathione_synthase_N_euk"/>
</dbReference>
<feature type="binding site" evidence="13">
    <location>
        <position position="393"/>
    </location>
    <ligand>
        <name>ATP</name>
        <dbReference type="ChEBI" id="CHEBI:30616"/>
    </ligand>
</feature>
<feature type="binding site" evidence="13">
    <location>
        <position position="545"/>
    </location>
    <ligand>
        <name>ATP</name>
        <dbReference type="ChEBI" id="CHEBI:30616"/>
    </ligand>
</feature>
<comment type="pathway">
    <text evidence="1 12">Sulfur metabolism; glutathione biosynthesis; glutathione from L-cysteine and L-glutamate: step 2/2.</text>
</comment>
<feature type="binding site" evidence="13">
    <location>
        <position position="551"/>
    </location>
    <ligand>
        <name>ATP</name>
        <dbReference type="ChEBI" id="CHEBI:30616"/>
    </ligand>
</feature>
<evidence type="ECO:0000256" key="3">
    <source>
        <dbReference type="ARBA" id="ARBA00012214"/>
    </source>
</evidence>
<feature type="binding site" evidence="13">
    <location>
        <begin position="456"/>
        <end position="465"/>
    </location>
    <ligand>
        <name>ATP</name>
        <dbReference type="ChEBI" id="CHEBI:30616"/>
    </ligand>
</feature>
<dbReference type="SUPFAM" id="SSF52440">
    <property type="entry name" value="PreATP-grasp domain"/>
    <property type="match status" value="1"/>
</dbReference>